<comment type="caution">
    <text evidence="1">The sequence shown here is derived from an EMBL/GenBank/DDBJ whole genome shotgun (WGS) entry which is preliminary data.</text>
</comment>
<evidence type="ECO:0000313" key="1">
    <source>
        <dbReference type="EMBL" id="CAH2264987.1"/>
    </source>
</evidence>
<dbReference type="Proteomes" id="UP000838756">
    <property type="component" value="Unassembled WGS sequence"/>
</dbReference>
<sequence>MDGYTFGRGPFSNVSNHVVSALRNLAQNLTSPSSKQMSIAAVDAKVCGDNFSALPFICCGSGIKAMAPCPSVGPCYPVGCVVAHRVDAKLLQRMPSVNADTGLTSVLCR</sequence>
<dbReference type="AlphaFoldDB" id="A0A8S4SB40"/>
<reference evidence="1" key="1">
    <citation type="submission" date="2022-03" db="EMBL/GenBank/DDBJ databases">
        <authorList>
            <person name="Lindestad O."/>
        </authorList>
    </citation>
    <scope>NUCLEOTIDE SEQUENCE</scope>
</reference>
<protein>
    <submittedName>
        <fullName evidence="1">Jg5050 protein</fullName>
    </submittedName>
</protein>
<accession>A0A8S4SB40</accession>
<name>A0A8S4SB40_9NEOP</name>
<proteinExistence type="predicted"/>
<keyword evidence="2" id="KW-1185">Reference proteome</keyword>
<organism evidence="1 2">
    <name type="scientific">Pararge aegeria aegeria</name>
    <dbReference type="NCBI Taxonomy" id="348720"/>
    <lineage>
        <taxon>Eukaryota</taxon>
        <taxon>Metazoa</taxon>
        <taxon>Ecdysozoa</taxon>
        <taxon>Arthropoda</taxon>
        <taxon>Hexapoda</taxon>
        <taxon>Insecta</taxon>
        <taxon>Pterygota</taxon>
        <taxon>Neoptera</taxon>
        <taxon>Endopterygota</taxon>
        <taxon>Lepidoptera</taxon>
        <taxon>Glossata</taxon>
        <taxon>Ditrysia</taxon>
        <taxon>Papilionoidea</taxon>
        <taxon>Nymphalidae</taxon>
        <taxon>Satyrinae</taxon>
        <taxon>Satyrini</taxon>
        <taxon>Parargina</taxon>
        <taxon>Pararge</taxon>
    </lineage>
</organism>
<evidence type="ECO:0000313" key="2">
    <source>
        <dbReference type="Proteomes" id="UP000838756"/>
    </source>
</evidence>
<gene>
    <name evidence="1" type="primary">jg5050</name>
    <name evidence="1" type="ORF">PAEG_LOCUS24736</name>
</gene>
<dbReference type="EMBL" id="CAKXAJ010026267">
    <property type="protein sequence ID" value="CAH2264987.1"/>
    <property type="molecule type" value="Genomic_DNA"/>
</dbReference>